<dbReference type="GO" id="GO:0004672">
    <property type="term" value="F:protein kinase activity"/>
    <property type="evidence" value="ECO:0007669"/>
    <property type="project" value="InterPro"/>
</dbReference>
<dbReference type="Gene3D" id="1.10.510.10">
    <property type="entry name" value="Transferase(Phosphotransferase) domain 1"/>
    <property type="match status" value="1"/>
</dbReference>
<dbReference type="InterPro" id="IPR047173">
    <property type="entry name" value="STRAD_A/B-like"/>
</dbReference>
<dbReference type="GO" id="GO:1902554">
    <property type="term" value="C:serine/threonine protein kinase complex"/>
    <property type="evidence" value="ECO:0007669"/>
    <property type="project" value="TreeGrafter"/>
</dbReference>
<dbReference type="Gene3D" id="3.30.200.20">
    <property type="entry name" value="Phosphorylase Kinase, domain 1"/>
    <property type="match status" value="1"/>
</dbReference>
<keyword evidence="4" id="KW-1185">Reference proteome</keyword>
<proteinExistence type="inferred from homology"/>
<dbReference type="OrthoDB" id="840771at2759"/>
<feature type="domain" description="Protein kinase" evidence="2">
    <location>
        <begin position="47"/>
        <end position="347"/>
    </location>
</feature>
<evidence type="ECO:0000256" key="1">
    <source>
        <dbReference type="ARBA" id="ARBA00008874"/>
    </source>
</evidence>
<reference evidence="3 4" key="1">
    <citation type="submission" date="2020-04" db="EMBL/GenBank/DDBJ databases">
        <authorList>
            <person name="Laetsch R D."/>
            <person name="Stevens L."/>
            <person name="Kumar S."/>
            <person name="Blaxter L. M."/>
        </authorList>
    </citation>
    <scope>NUCLEOTIDE SEQUENCE [LARGE SCALE GENOMIC DNA]</scope>
</reference>
<dbReference type="EMBL" id="CADEPM010000003">
    <property type="protein sequence ID" value="CAB3401674.1"/>
    <property type="molecule type" value="Genomic_DNA"/>
</dbReference>
<accession>A0A8S1EQK8</accession>
<comment type="similarity">
    <text evidence="1">Belongs to the protein kinase superfamily. STE Ser/Thr protein kinase family. STE20 subfamily.</text>
</comment>
<sequence>MESLLDTSEASTNPLMLAHAAQQDRLVVAPSTESELIGVPDLSDVGYQCIRYMVNCVNGYVYLGRKRKGLRDFVAIKRFIADDANEYELISTEASNMRMLSHKNILELDNCFVYDNSIYLVTPAMHLGSMHDILGNYKTYGVNERAAAGIMHQLLNAVEYIHRKRYIHRDIRPQHILVDCDGNVKLSGFRFMIELDMRSDRVFDFDTHLRNQLYYFAPEVLAQNMHGYGTKSDIFMIGIVLCELLNGIVPFDESYPLEMLYRKLNRQVPRPVDANSLKDDAKRGLDIYSFIFCLIAANRPEEHLTRVFSRELHSFVSMCLAFEPETRLSASELGDLQWTRNGVHTELLKELDLNPIDFDFDLWDQEPVLPKADEQKFENVFDFTT</sequence>
<dbReference type="GO" id="GO:0006611">
    <property type="term" value="P:protein export from nucleus"/>
    <property type="evidence" value="ECO:0007669"/>
    <property type="project" value="TreeGrafter"/>
</dbReference>
<dbReference type="PROSITE" id="PS50011">
    <property type="entry name" value="PROTEIN_KINASE_DOM"/>
    <property type="match status" value="1"/>
</dbReference>
<name>A0A8S1EQK8_9PELO</name>
<dbReference type="PANTHER" id="PTHR48014">
    <property type="entry name" value="SERINE/THREONINE-PROTEIN KINASE FRAY2"/>
    <property type="match status" value="1"/>
</dbReference>
<protein>
    <recommendedName>
        <fullName evidence="2">Protein kinase domain-containing protein</fullName>
    </recommendedName>
</protein>
<evidence type="ECO:0000313" key="4">
    <source>
        <dbReference type="Proteomes" id="UP000494206"/>
    </source>
</evidence>
<dbReference type="InterPro" id="IPR000719">
    <property type="entry name" value="Prot_kinase_dom"/>
</dbReference>
<evidence type="ECO:0000313" key="3">
    <source>
        <dbReference type="EMBL" id="CAB3401674.1"/>
    </source>
</evidence>
<dbReference type="GO" id="GO:0043539">
    <property type="term" value="F:protein serine/threonine kinase activator activity"/>
    <property type="evidence" value="ECO:0007669"/>
    <property type="project" value="InterPro"/>
</dbReference>
<dbReference type="Pfam" id="PF00069">
    <property type="entry name" value="Pkinase"/>
    <property type="match status" value="1"/>
</dbReference>
<dbReference type="PANTHER" id="PTHR48014:SF21">
    <property type="entry name" value="SERINE_THREONINE-PROTEIN KINASE FRAY2"/>
    <property type="match status" value="1"/>
</dbReference>
<dbReference type="SUPFAM" id="SSF56112">
    <property type="entry name" value="Protein kinase-like (PK-like)"/>
    <property type="match status" value="1"/>
</dbReference>
<dbReference type="Proteomes" id="UP000494206">
    <property type="component" value="Unassembled WGS sequence"/>
</dbReference>
<evidence type="ECO:0000259" key="2">
    <source>
        <dbReference type="PROSITE" id="PS50011"/>
    </source>
</evidence>
<comment type="caution">
    <text evidence="3">The sequence shown here is derived from an EMBL/GenBank/DDBJ whole genome shotgun (WGS) entry which is preliminary data.</text>
</comment>
<dbReference type="GO" id="GO:0005524">
    <property type="term" value="F:ATP binding"/>
    <property type="evidence" value="ECO:0007669"/>
    <property type="project" value="InterPro"/>
</dbReference>
<dbReference type="AlphaFoldDB" id="A0A8S1EQK8"/>
<gene>
    <name evidence="3" type="ORF">CBOVIS_LOCUS4389</name>
</gene>
<dbReference type="InterPro" id="IPR011009">
    <property type="entry name" value="Kinase-like_dom_sf"/>
</dbReference>
<organism evidence="3 4">
    <name type="scientific">Caenorhabditis bovis</name>
    <dbReference type="NCBI Taxonomy" id="2654633"/>
    <lineage>
        <taxon>Eukaryota</taxon>
        <taxon>Metazoa</taxon>
        <taxon>Ecdysozoa</taxon>
        <taxon>Nematoda</taxon>
        <taxon>Chromadorea</taxon>
        <taxon>Rhabditida</taxon>
        <taxon>Rhabditina</taxon>
        <taxon>Rhabditomorpha</taxon>
        <taxon>Rhabditoidea</taxon>
        <taxon>Rhabditidae</taxon>
        <taxon>Peloderinae</taxon>
        <taxon>Caenorhabditis</taxon>
    </lineage>
</organism>